<evidence type="ECO:0000313" key="6">
    <source>
        <dbReference type="EMBL" id="SDN41389.1"/>
    </source>
</evidence>
<feature type="binding site" evidence="5">
    <location>
        <position position="222"/>
    </location>
    <ligand>
        <name>isopentenyl diphosphate</name>
        <dbReference type="ChEBI" id="CHEBI:128769"/>
    </ligand>
</feature>
<feature type="active site" description="Proton donor" evidence="5">
    <location>
        <position position="128"/>
    </location>
</feature>
<comment type="pathway">
    <text evidence="5">Isoprenoid biosynthesis; dimethylallyl diphosphate biosynthesis; dimethylallyl diphosphate from (2E)-4-hydroxy-3-methylbutenyl diphosphate: step 1/1.</text>
</comment>
<dbReference type="GO" id="GO:0019288">
    <property type="term" value="P:isopentenyl diphosphate biosynthetic process, methylerythritol 4-phosphate pathway"/>
    <property type="evidence" value="ECO:0007669"/>
    <property type="project" value="UniProtKB-UniRule"/>
</dbReference>
<keyword evidence="4 5" id="KW-0411">Iron-sulfur</keyword>
<protein>
    <recommendedName>
        <fullName evidence="5">4-hydroxy-3-methylbut-2-enyl diphosphate reductase</fullName>
        <shortName evidence="5">HMBPP reductase</shortName>
        <ecNumber evidence="5">1.17.7.4</ecNumber>
    </recommendedName>
</protein>
<dbReference type="EMBL" id="FNIN01000002">
    <property type="protein sequence ID" value="SDN41389.1"/>
    <property type="molecule type" value="Genomic_DNA"/>
</dbReference>
<keyword evidence="1 5" id="KW-0004">4Fe-4S</keyword>
<dbReference type="Pfam" id="PF02401">
    <property type="entry name" value="LYTB"/>
    <property type="match status" value="1"/>
</dbReference>
<dbReference type="GO" id="GO:0050992">
    <property type="term" value="P:dimethylallyl diphosphate biosynthetic process"/>
    <property type="evidence" value="ECO:0007669"/>
    <property type="project" value="UniProtKB-UniRule"/>
</dbReference>
<evidence type="ECO:0000256" key="4">
    <source>
        <dbReference type="ARBA" id="ARBA00023014"/>
    </source>
</evidence>
<feature type="binding site" evidence="5">
    <location>
        <position position="222"/>
    </location>
    <ligand>
        <name>(2E)-4-hydroxy-3-methylbut-2-enyl diphosphate</name>
        <dbReference type="ChEBI" id="CHEBI:128753"/>
    </ligand>
</feature>
<evidence type="ECO:0000256" key="5">
    <source>
        <dbReference type="HAMAP-Rule" id="MF_00191"/>
    </source>
</evidence>
<dbReference type="Gene3D" id="3.40.1010.20">
    <property type="entry name" value="4-hydroxy-3-methylbut-2-enyl diphosphate reductase, catalytic domain"/>
    <property type="match status" value="2"/>
</dbReference>
<evidence type="ECO:0000256" key="1">
    <source>
        <dbReference type="ARBA" id="ARBA00022485"/>
    </source>
</evidence>
<feature type="binding site" evidence="5">
    <location>
        <position position="265"/>
    </location>
    <ligand>
        <name>(2E)-4-hydroxy-3-methylbut-2-enyl diphosphate</name>
        <dbReference type="ChEBI" id="CHEBI:128753"/>
    </ligand>
</feature>
<gene>
    <name evidence="5" type="primary">ispH</name>
    <name evidence="6" type="ORF">SAMN04488516_10262</name>
</gene>
<dbReference type="GO" id="GO:0051745">
    <property type="term" value="F:4-hydroxy-3-methylbut-2-enyl diphosphate reductase activity"/>
    <property type="evidence" value="ECO:0007669"/>
    <property type="project" value="UniProtKB-UniRule"/>
</dbReference>
<comment type="similarity">
    <text evidence="5">Belongs to the IspH family.</text>
</comment>
<dbReference type="EC" id="1.17.7.4" evidence="5"/>
<dbReference type="InterPro" id="IPR003451">
    <property type="entry name" value="LytB/IspH"/>
</dbReference>
<feature type="binding site" evidence="5">
    <location>
        <position position="222"/>
    </location>
    <ligand>
        <name>dimethylallyl diphosphate</name>
        <dbReference type="ChEBI" id="CHEBI:57623"/>
    </ligand>
</feature>
<dbReference type="UniPathway" id="UPA00056">
    <property type="reaction ID" value="UER00097"/>
</dbReference>
<feature type="binding site" evidence="5">
    <location>
        <position position="14"/>
    </location>
    <ligand>
        <name>[4Fe-4S] cluster</name>
        <dbReference type="ChEBI" id="CHEBI:49883"/>
    </ligand>
</feature>
<proteinExistence type="inferred from homology"/>
<comment type="cofactor">
    <cofactor evidence="5">
        <name>[4Fe-4S] cluster</name>
        <dbReference type="ChEBI" id="CHEBI:49883"/>
    </cofactor>
    <text evidence="5">Binds 1 [4Fe-4S] cluster per subunit.</text>
</comment>
<feature type="binding site" evidence="5">
    <location>
        <position position="126"/>
    </location>
    <ligand>
        <name>dimethylallyl diphosphate</name>
        <dbReference type="ChEBI" id="CHEBI:57623"/>
    </ligand>
</feature>
<feature type="binding site" evidence="5">
    <location>
        <position position="99"/>
    </location>
    <ligand>
        <name>[4Fe-4S] cluster</name>
        <dbReference type="ChEBI" id="CHEBI:49883"/>
    </ligand>
</feature>
<evidence type="ECO:0000313" key="7">
    <source>
        <dbReference type="Proteomes" id="UP000199602"/>
    </source>
</evidence>
<dbReference type="Proteomes" id="UP000199602">
    <property type="component" value="Unassembled WGS sequence"/>
</dbReference>
<name>A0A1H0B6Y1_9BACT</name>
<dbReference type="GO" id="GO:0016114">
    <property type="term" value="P:terpenoid biosynthetic process"/>
    <property type="evidence" value="ECO:0007669"/>
    <property type="project" value="UniProtKB-UniRule"/>
</dbReference>
<feature type="binding site" evidence="5">
    <location>
        <position position="265"/>
    </location>
    <ligand>
        <name>dimethylallyl diphosphate</name>
        <dbReference type="ChEBI" id="CHEBI:57623"/>
    </ligand>
</feature>
<feature type="binding site" evidence="5">
    <location>
        <position position="166"/>
    </location>
    <ligand>
        <name>(2E)-4-hydroxy-3-methylbut-2-enyl diphosphate</name>
        <dbReference type="ChEBI" id="CHEBI:128753"/>
    </ligand>
</feature>
<comment type="pathway">
    <text evidence="5">Isoprenoid biosynthesis; isopentenyl diphosphate biosynthesis via DXP pathway; isopentenyl diphosphate from 1-deoxy-D-xylulose 5-phosphate: step 6/6.</text>
</comment>
<keyword evidence="7" id="KW-1185">Reference proteome</keyword>
<feature type="binding site" evidence="5">
    <location>
        <position position="126"/>
    </location>
    <ligand>
        <name>isopentenyl diphosphate</name>
        <dbReference type="ChEBI" id="CHEBI:128769"/>
    </ligand>
</feature>
<keyword evidence="5" id="KW-0414">Isoprene biosynthesis</keyword>
<comment type="caution">
    <text evidence="5">Lacks conserved residue(s) required for the propagation of feature annotation.</text>
</comment>
<comment type="function">
    <text evidence="5">Catalyzes the conversion of 1-hydroxy-2-methyl-2-(E)-butenyl 4-diphosphate (HMBPP) into a mixture of isopentenyl diphosphate (IPP) and dimethylallyl diphosphate (DMAPP). Acts in the terminal step of the DOXP/MEP pathway for isoprenoid precursor biosynthesis.</text>
</comment>
<feature type="binding site" evidence="5">
    <location>
        <position position="77"/>
    </location>
    <ligand>
        <name>dimethylallyl diphosphate</name>
        <dbReference type="ChEBI" id="CHEBI:57623"/>
    </ligand>
</feature>
<keyword evidence="2 5" id="KW-0479">Metal-binding</keyword>
<feature type="binding site" evidence="5">
    <location>
        <position position="44"/>
    </location>
    <ligand>
        <name>(2E)-4-hydroxy-3-methylbut-2-enyl diphosphate</name>
        <dbReference type="ChEBI" id="CHEBI:128753"/>
    </ligand>
</feature>
<dbReference type="GO" id="GO:0046872">
    <property type="term" value="F:metal ion binding"/>
    <property type="evidence" value="ECO:0007669"/>
    <property type="project" value="UniProtKB-KW"/>
</dbReference>
<feature type="binding site" evidence="5">
    <location>
        <position position="194"/>
    </location>
    <ligand>
        <name>[4Fe-4S] cluster</name>
        <dbReference type="ChEBI" id="CHEBI:49883"/>
    </ligand>
</feature>
<feature type="binding site" evidence="5">
    <location>
        <position position="77"/>
    </location>
    <ligand>
        <name>isopentenyl diphosphate</name>
        <dbReference type="ChEBI" id="CHEBI:128769"/>
    </ligand>
</feature>
<dbReference type="HAMAP" id="MF_00191">
    <property type="entry name" value="IspH"/>
    <property type="match status" value="1"/>
</dbReference>
<feature type="binding site" evidence="5">
    <location>
        <position position="44"/>
    </location>
    <ligand>
        <name>dimethylallyl diphosphate</name>
        <dbReference type="ChEBI" id="CHEBI:57623"/>
    </ligand>
</feature>
<keyword evidence="3 5" id="KW-0408">Iron</keyword>
<dbReference type="RefSeq" id="WP_092063048.1">
    <property type="nucleotide sequence ID" value="NZ_FNIN01000002.1"/>
</dbReference>
<accession>A0A1H0B6Y1</accession>
<comment type="catalytic activity">
    <reaction evidence="5">
        <text>dimethylallyl diphosphate + 2 oxidized [2Fe-2S]-[ferredoxin] + H2O = (2E)-4-hydroxy-3-methylbut-2-enyl diphosphate + 2 reduced [2Fe-2S]-[ferredoxin] + 2 H(+)</text>
        <dbReference type="Rhea" id="RHEA:24825"/>
        <dbReference type="Rhea" id="RHEA-COMP:10000"/>
        <dbReference type="Rhea" id="RHEA-COMP:10001"/>
        <dbReference type="ChEBI" id="CHEBI:15377"/>
        <dbReference type="ChEBI" id="CHEBI:15378"/>
        <dbReference type="ChEBI" id="CHEBI:33737"/>
        <dbReference type="ChEBI" id="CHEBI:33738"/>
        <dbReference type="ChEBI" id="CHEBI:57623"/>
        <dbReference type="ChEBI" id="CHEBI:128753"/>
        <dbReference type="EC" id="1.17.7.4"/>
    </reaction>
</comment>
<dbReference type="OrthoDB" id="9804068at2"/>
<feature type="binding site" evidence="5">
    <location>
        <position position="44"/>
    </location>
    <ligand>
        <name>isopentenyl diphosphate</name>
        <dbReference type="ChEBI" id="CHEBI:128769"/>
    </ligand>
</feature>
<keyword evidence="5" id="KW-0560">Oxidoreductase</keyword>
<reference evidence="6 7" key="1">
    <citation type="submission" date="2016-10" db="EMBL/GenBank/DDBJ databases">
        <authorList>
            <person name="de Groot N.N."/>
        </authorList>
    </citation>
    <scope>NUCLEOTIDE SEQUENCE [LARGE SCALE GENOMIC DNA]</scope>
    <source>
        <strain evidence="6 7">DSM 15269</strain>
    </source>
</reference>
<feature type="binding site" evidence="5">
    <location>
        <position position="224"/>
    </location>
    <ligand>
        <name>isopentenyl diphosphate</name>
        <dbReference type="ChEBI" id="CHEBI:128769"/>
    </ligand>
</feature>
<evidence type="ECO:0000256" key="3">
    <source>
        <dbReference type="ARBA" id="ARBA00023004"/>
    </source>
</evidence>
<feature type="binding site" evidence="5">
    <location>
        <position position="224"/>
    </location>
    <ligand>
        <name>dimethylallyl diphosphate</name>
        <dbReference type="ChEBI" id="CHEBI:57623"/>
    </ligand>
</feature>
<dbReference type="NCBIfam" id="TIGR00216">
    <property type="entry name" value="ispH_lytB"/>
    <property type="match status" value="1"/>
</dbReference>
<organism evidence="6 7">
    <name type="scientific">Desulfonauticus submarinus</name>
    <dbReference type="NCBI Taxonomy" id="206665"/>
    <lineage>
        <taxon>Bacteria</taxon>
        <taxon>Pseudomonadati</taxon>
        <taxon>Thermodesulfobacteriota</taxon>
        <taxon>Desulfovibrionia</taxon>
        <taxon>Desulfovibrionales</taxon>
        <taxon>Desulfonauticaceae</taxon>
        <taxon>Desulfonauticus</taxon>
    </lineage>
</organism>
<dbReference type="Gene3D" id="3.40.50.11270">
    <property type="match status" value="1"/>
</dbReference>
<dbReference type="CDD" id="cd13944">
    <property type="entry name" value="lytB_ispH"/>
    <property type="match status" value="1"/>
</dbReference>
<feature type="binding site" evidence="5">
    <location>
        <position position="77"/>
    </location>
    <ligand>
        <name>(2E)-4-hydroxy-3-methylbut-2-enyl diphosphate</name>
        <dbReference type="ChEBI" id="CHEBI:128753"/>
    </ligand>
</feature>
<evidence type="ECO:0000256" key="2">
    <source>
        <dbReference type="ARBA" id="ARBA00022723"/>
    </source>
</evidence>
<dbReference type="UniPathway" id="UPA00059">
    <property type="reaction ID" value="UER00105"/>
</dbReference>
<dbReference type="PANTHER" id="PTHR30426:SF0">
    <property type="entry name" value="4-HYDROXY-3-METHYLBUT-2-ENYL DIPHOSPHATE REDUCTASE"/>
    <property type="match status" value="1"/>
</dbReference>
<feature type="binding site" evidence="5">
    <location>
        <position position="265"/>
    </location>
    <ligand>
        <name>isopentenyl diphosphate</name>
        <dbReference type="ChEBI" id="CHEBI:128769"/>
    </ligand>
</feature>
<feature type="binding site" evidence="5">
    <location>
        <position position="224"/>
    </location>
    <ligand>
        <name>(2E)-4-hydroxy-3-methylbut-2-enyl diphosphate</name>
        <dbReference type="ChEBI" id="CHEBI:128753"/>
    </ligand>
</feature>
<dbReference type="STRING" id="206665.SAMN04488516_10262"/>
<dbReference type="AlphaFoldDB" id="A0A1H0B6Y1"/>
<comment type="catalytic activity">
    <reaction evidence="5">
        <text>isopentenyl diphosphate + 2 oxidized [2Fe-2S]-[ferredoxin] + H2O = (2E)-4-hydroxy-3-methylbut-2-enyl diphosphate + 2 reduced [2Fe-2S]-[ferredoxin] + 2 H(+)</text>
        <dbReference type="Rhea" id="RHEA:24488"/>
        <dbReference type="Rhea" id="RHEA-COMP:10000"/>
        <dbReference type="Rhea" id="RHEA-COMP:10001"/>
        <dbReference type="ChEBI" id="CHEBI:15377"/>
        <dbReference type="ChEBI" id="CHEBI:15378"/>
        <dbReference type="ChEBI" id="CHEBI:33737"/>
        <dbReference type="ChEBI" id="CHEBI:33738"/>
        <dbReference type="ChEBI" id="CHEBI:128753"/>
        <dbReference type="ChEBI" id="CHEBI:128769"/>
        <dbReference type="EC" id="1.17.7.4"/>
    </reaction>
</comment>
<feature type="binding site" evidence="5">
    <location>
        <position position="126"/>
    </location>
    <ligand>
        <name>(2E)-4-hydroxy-3-methylbut-2-enyl diphosphate</name>
        <dbReference type="ChEBI" id="CHEBI:128753"/>
    </ligand>
</feature>
<dbReference type="GO" id="GO:0051539">
    <property type="term" value="F:4 iron, 4 sulfur cluster binding"/>
    <property type="evidence" value="ECO:0007669"/>
    <property type="project" value="UniProtKB-UniRule"/>
</dbReference>
<sequence length="280" mass="31526">MTQNILLAPKAGFCMGVSLALKKLDKAILDNPNCKIYTLGPIIHNPQVLKQYEQKGVKIGDDKTHFQPGDIVLIRAHGIPFGLEQNLKQKQIKIIDATCPKVKKAQLLIQEQSKKRVLLLYGEKNHPEVKGLLSYAQNQIILFESLQELLNLQLNSNLEYVLAAQTTQDQNEFYQIQDYLKRQNISFIALNTICNATEERQKEAIELAKKVDFMIVVGGKISGNTRRLAKVVSKYAPYLHIETSLELDLNELSKYSTIGITAGASTPQEIIDEVILKLKK</sequence>
<dbReference type="PANTHER" id="PTHR30426">
    <property type="entry name" value="4-HYDROXY-3-METHYLBUT-2-ENYL DIPHOSPHATE REDUCTASE"/>
    <property type="match status" value="1"/>
</dbReference>